<evidence type="ECO:0000313" key="1">
    <source>
        <dbReference type="EMBL" id="GFH31952.1"/>
    </source>
</evidence>
<gene>
    <name evidence="1" type="ORF">HaLaN_31089</name>
</gene>
<feature type="non-terminal residue" evidence="1">
    <location>
        <position position="86"/>
    </location>
</feature>
<keyword evidence="2" id="KW-1185">Reference proteome</keyword>
<dbReference type="EMBL" id="BLLF01006107">
    <property type="protein sequence ID" value="GFH31952.1"/>
    <property type="molecule type" value="Genomic_DNA"/>
</dbReference>
<organism evidence="1 2">
    <name type="scientific">Haematococcus lacustris</name>
    <name type="common">Green alga</name>
    <name type="synonym">Haematococcus pluvialis</name>
    <dbReference type="NCBI Taxonomy" id="44745"/>
    <lineage>
        <taxon>Eukaryota</taxon>
        <taxon>Viridiplantae</taxon>
        <taxon>Chlorophyta</taxon>
        <taxon>core chlorophytes</taxon>
        <taxon>Chlorophyceae</taxon>
        <taxon>CS clade</taxon>
        <taxon>Chlamydomonadales</taxon>
        <taxon>Haematococcaceae</taxon>
        <taxon>Haematococcus</taxon>
    </lineage>
</organism>
<name>A0A6A0AH54_HAELA</name>
<sequence length="86" mass="9571">MGVWGLKDFAAEHDGKTVQSAVRLNAGNNRLIKLKHKHPSNGLGLELQAKQWGATYDLATKDVSLDLTRKTGWGLLKVSQRLPRHQ</sequence>
<dbReference type="AlphaFoldDB" id="A0A6A0AH54"/>
<comment type="caution">
    <text evidence="1">The sequence shown here is derived from an EMBL/GenBank/DDBJ whole genome shotgun (WGS) entry which is preliminary data.</text>
</comment>
<protein>
    <submittedName>
        <fullName evidence="1">Uncharacterized protein</fullName>
    </submittedName>
</protein>
<evidence type="ECO:0000313" key="2">
    <source>
        <dbReference type="Proteomes" id="UP000485058"/>
    </source>
</evidence>
<reference evidence="1 2" key="1">
    <citation type="submission" date="2020-02" db="EMBL/GenBank/DDBJ databases">
        <title>Draft genome sequence of Haematococcus lacustris strain NIES-144.</title>
        <authorList>
            <person name="Morimoto D."/>
            <person name="Nakagawa S."/>
            <person name="Yoshida T."/>
            <person name="Sawayama S."/>
        </authorList>
    </citation>
    <scope>NUCLEOTIDE SEQUENCE [LARGE SCALE GENOMIC DNA]</scope>
    <source>
        <strain evidence="1 2">NIES-144</strain>
    </source>
</reference>
<feature type="non-terminal residue" evidence="1">
    <location>
        <position position="1"/>
    </location>
</feature>
<accession>A0A6A0AH54</accession>
<dbReference type="Proteomes" id="UP000485058">
    <property type="component" value="Unassembled WGS sequence"/>
</dbReference>
<proteinExistence type="predicted"/>